<feature type="domain" description="Methyltransferase small" evidence="6">
    <location>
        <begin position="113"/>
        <end position="199"/>
    </location>
</feature>
<dbReference type="HAMAP" id="MF_02126">
    <property type="entry name" value="RF_methyltr_PrmC"/>
    <property type="match status" value="1"/>
</dbReference>
<dbReference type="Pfam" id="PF05175">
    <property type="entry name" value="MTS"/>
    <property type="match status" value="1"/>
</dbReference>
<dbReference type="InterPro" id="IPR050320">
    <property type="entry name" value="N5-glutamine_MTase"/>
</dbReference>
<evidence type="ECO:0000259" key="6">
    <source>
        <dbReference type="Pfam" id="PF05175"/>
    </source>
</evidence>
<dbReference type="GO" id="GO:0003676">
    <property type="term" value="F:nucleic acid binding"/>
    <property type="evidence" value="ECO:0007669"/>
    <property type="project" value="InterPro"/>
</dbReference>
<protein>
    <recommendedName>
        <fullName evidence="5">Release factor glutamine methyltransferase</fullName>
        <shortName evidence="5">RF MTase</shortName>
        <ecNumber evidence="5">2.1.1.297</ecNumber>
    </recommendedName>
    <alternativeName>
        <fullName evidence="5">N5-glutamine methyltransferase PrmC</fullName>
    </alternativeName>
    <alternativeName>
        <fullName evidence="5">Protein-(glutamine-N5) MTase PrmC</fullName>
    </alternativeName>
    <alternativeName>
        <fullName evidence="5">Protein-glutamine N-methyltransferase PrmC</fullName>
    </alternativeName>
</protein>
<comment type="similarity">
    <text evidence="5">Belongs to the protein N5-glutamine methyltransferase family. PrmC subfamily.</text>
</comment>
<feature type="binding site" evidence="5">
    <location>
        <begin position="130"/>
        <end position="134"/>
    </location>
    <ligand>
        <name>S-adenosyl-L-methionine</name>
        <dbReference type="ChEBI" id="CHEBI:59789"/>
    </ligand>
</feature>
<dbReference type="Proteomes" id="UP000321567">
    <property type="component" value="Unassembled WGS sequence"/>
</dbReference>
<comment type="caution">
    <text evidence="5">Lacks conserved residue(s) required for the propagation of feature annotation.</text>
</comment>
<keyword evidence="9" id="KW-1185">Reference proteome</keyword>
<accession>A0A512H3M7</accession>
<gene>
    <name evidence="5 8" type="primary">prmC</name>
    <name evidence="8" type="ORF">ROR02_01960</name>
</gene>
<dbReference type="PANTHER" id="PTHR18895">
    <property type="entry name" value="HEMK METHYLTRANSFERASE"/>
    <property type="match status" value="1"/>
</dbReference>
<dbReference type="EC" id="2.1.1.297" evidence="5"/>
<keyword evidence="2 5" id="KW-0808">Transferase</keyword>
<dbReference type="EMBL" id="BJZO01000003">
    <property type="protein sequence ID" value="GEO80065.1"/>
    <property type="molecule type" value="Genomic_DNA"/>
</dbReference>
<dbReference type="NCBIfam" id="TIGR00536">
    <property type="entry name" value="hemK_fam"/>
    <property type="match status" value="1"/>
</dbReference>
<feature type="domain" description="Release factor glutamine methyltransferase N-terminal" evidence="7">
    <location>
        <begin position="12"/>
        <end position="81"/>
    </location>
</feature>
<dbReference type="SUPFAM" id="SSF53335">
    <property type="entry name" value="S-adenosyl-L-methionine-dependent methyltransferases"/>
    <property type="match status" value="1"/>
</dbReference>
<dbReference type="Pfam" id="PF17827">
    <property type="entry name" value="PrmC_N"/>
    <property type="match status" value="1"/>
</dbReference>
<dbReference type="InterPro" id="IPR007848">
    <property type="entry name" value="Small_mtfrase_dom"/>
</dbReference>
<evidence type="ECO:0000256" key="1">
    <source>
        <dbReference type="ARBA" id="ARBA00022603"/>
    </source>
</evidence>
<evidence type="ECO:0000256" key="5">
    <source>
        <dbReference type="HAMAP-Rule" id="MF_02126"/>
    </source>
</evidence>
<dbReference type="GO" id="GO:0102559">
    <property type="term" value="F:peptide chain release factor N(5)-glutamine methyltransferase activity"/>
    <property type="evidence" value="ECO:0007669"/>
    <property type="project" value="UniProtKB-EC"/>
</dbReference>
<dbReference type="AlphaFoldDB" id="A0A512H3M7"/>
<keyword evidence="1 5" id="KW-0489">Methyltransferase</keyword>
<dbReference type="PANTHER" id="PTHR18895:SF74">
    <property type="entry name" value="MTRF1L RELEASE FACTOR GLUTAMINE METHYLTRANSFERASE"/>
    <property type="match status" value="1"/>
</dbReference>
<dbReference type="CDD" id="cd02440">
    <property type="entry name" value="AdoMet_MTases"/>
    <property type="match status" value="1"/>
</dbReference>
<evidence type="ECO:0000259" key="7">
    <source>
        <dbReference type="Pfam" id="PF17827"/>
    </source>
</evidence>
<evidence type="ECO:0000256" key="3">
    <source>
        <dbReference type="ARBA" id="ARBA00022691"/>
    </source>
</evidence>
<dbReference type="GO" id="GO:0032259">
    <property type="term" value="P:methylation"/>
    <property type="evidence" value="ECO:0007669"/>
    <property type="project" value="UniProtKB-KW"/>
</dbReference>
<evidence type="ECO:0000313" key="8">
    <source>
        <dbReference type="EMBL" id="GEO80065.1"/>
    </source>
</evidence>
<comment type="catalytic activity">
    <reaction evidence="4 5">
        <text>L-glutaminyl-[peptide chain release factor] + S-adenosyl-L-methionine = N(5)-methyl-L-glutaminyl-[peptide chain release factor] + S-adenosyl-L-homocysteine + H(+)</text>
        <dbReference type="Rhea" id="RHEA:42896"/>
        <dbReference type="Rhea" id="RHEA-COMP:10271"/>
        <dbReference type="Rhea" id="RHEA-COMP:10272"/>
        <dbReference type="ChEBI" id="CHEBI:15378"/>
        <dbReference type="ChEBI" id="CHEBI:30011"/>
        <dbReference type="ChEBI" id="CHEBI:57856"/>
        <dbReference type="ChEBI" id="CHEBI:59789"/>
        <dbReference type="ChEBI" id="CHEBI:61891"/>
        <dbReference type="EC" id="2.1.1.297"/>
    </reaction>
</comment>
<sequence length="295" mass="30731">MTPLPGVPLPAVLARVTAVLKAAGIEGPRREARLLAAHVLEVAPGALLADPDRMLDPAQAAALDALARRRAAREPLSRLVGRRGFWTLDLALSPDTLDPRPDTETLVQLALDLLPPAFADGRMGRVVDVGTGTGCIVLALLSERADLQGLGLDIAPGAARTARDNARAAGLGDRVAFAVSDLLAAVRGPVDLIVSNPPYIPTGVLETLDPEVIRFDPRRALDGGADGLDFYRRLAHDAPRCLAPGGHLAVEVGQGQADAVAALLSETGFEAVGTRADLAGIARCVHGRRGSQQGR</sequence>
<evidence type="ECO:0000256" key="4">
    <source>
        <dbReference type="ARBA" id="ARBA00048391"/>
    </source>
</evidence>
<dbReference type="PROSITE" id="PS00092">
    <property type="entry name" value="N6_MTASE"/>
    <property type="match status" value="1"/>
</dbReference>
<dbReference type="InterPro" id="IPR019874">
    <property type="entry name" value="RF_methyltr_PrmC"/>
</dbReference>
<name>A0A512H3M7_9PROT</name>
<dbReference type="InterPro" id="IPR040758">
    <property type="entry name" value="PrmC_N"/>
</dbReference>
<reference evidence="8 9" key="1">
    <citation type="submission" date="2019-07" db="EMBL/GenBank/DDBJ databases">
        <title>Whole genome shotgun sequence of Rhodospirillum oryzae NBRC 107573.</title>
        <authorList>
            <person name="Hosoyama A."/>
            <person name="Uohara A."/>
            <person name="Ohji S."/>
            <person name="Ichikawa N."/>
        </authorList>
    </citation>
    <scope>NUCLEOTIDE SEQUENCE [LARGE SCALE GENOMIC DNA]</scope>
    <source>
        <strain evidence="8 9">NBRC 107573</strain>
    </source>
</reference>
<dbReference type="Gene3D" id="3.40.50.150">
    <property type="entry name" value="Vaccinia Virus protein VP39"/>
    <property type="match status" value="1"/>
</dbReference>
<feature type="binding site" evidence="5">
    <location>
        <begin position="196"/>
        <end position="199"/>
    </location>
    <ligand>
        <name>substrate</name>
    </ligand>
</feature>
<dbReference type="InterPro" id="IPR002052">
    <property type="entry name" value="DNA_methylase_N6_adenine_CS"/>
</dbReference>
<dbReference type="Gene3D" id="1.10.8.10">
    <property type="entry name" value="DNA helicase RuvA subunit, C-terminal domain"/>
    <property type="match status" value="1"/>
</dbReference>
<evidence type="ECO:0000256" key="2">
    <source>
        <dbReference type="ARBA" id="ARBA00022679"/>
    </source>
</evidence>
<comment type="caution">
    <text evidence="8">The sequence shown here is derived from an EMBL/GenBank/DDBJ whole genome shotgun (WGS) entry which is preliminary data.</text>
</comment>
<evidence type="ECO:0000313" key="9">
    <source>
        <dbReference type="Proteomes" id="UP000321567"/>
    </source>
</evidence>
<proteinExistence type="inferred from homology"/>
<comment type="function">
    <text evidence="5">Methylates the class 1 translation termination release factors RF1/PrfA and RF2/PrfB on the glutamine residue of the universally conserved GGQ motif.</text>
</comment>
<dbReference type="InterPro" id="IPR004556">
    <property type="entry name" value="HemK-like"/>
</dbReference>
<dbReference type="OrthoDB" id="9800643at2"/>
<dbReference type="NCBIfam" id="TIGR03534">
    <property type="entry name" value="RF_mod_PrmC"/>
    <property type="match status" value="1"/>
</dbReference>
<feature type="binding site" evidence="5">
    <location>
        <position position="196"/>
    </location>
    <ligand>
        <name>S-adenosyl-L-methionine</name>
        <dbReference type="ChEBI" id="CHEBI:59789"/>
    </ligand>
</feature>
<dbReference type="RefSeq" id="WP_147162134.1">
    <property type="nucleotide sequence ID" value="NZ_BJZO01000003.1"/>
</dbReference>
<dbReference type="InterPro" id="IPR029063">
    <property type="entry name" value="SAM-dependent_MTases_sf"/>
</dbReference>
<feature type="binding site" evidence="5">
    <location>
        <position position="153"/>
    </location>
    <ligand>
        <name>S-adenosyl-L-methionine</name>
        <dbReference type="ChEBI" id="CHEBI:59789"/>
    </ligand>
</feature>
<keyword evidence="3 5" id="KW-0949">S-adenosyl-L-methionine</keyword>
<organism evidence="8 9">
    <name type="scientific">Pararhodospirillum oryzae</name>
    <dbReference type="NCBI Taxonomy" id="478448"/>
    <lineage>
        <taxon>Bacteria</taxon>
        <taxon>Pseudomonadati</taxon>
        <taxon>Pseudomonadota</taxon>
        <taxon>Alphaproteobacteria</taxon>
        <taxon>Rhodospirillales</taxon>
        <taxon>Rhodospirillaceae</taxon>
        <taxon>Pararhodospirillum</taxon>
    </lineage>
</organism>